<feature type="region of interest" description="Disordered" evidence="1">
    <location>
        <begin position="1"/>
        <end position="92"/>
    </location>
</feature>
<sequence length="372" mass="39961">MEDTSFVKRAGSAADTEEDFSTVPTTTAASESGIEDLNISETDSNVRTTACDDTARVTADASVNEAVPPPAAARTADEPASRTTEADSTSLGTTSSGLVLFDLTDKPSGKACFSPHTVKTLLDLKLLNIGYERQRLSFIQIRNELASRIADNVTVPALELSDGSHIVDSWNIAEYLERRHPDGWKIFGDSATKRLAAMLNQFGKTVLAPHIGPLAQKGVHAMLDEESARYFAEVKIGRQRWAKVSGMTQAERDVHVQQAVAKLEVINAILTCEGGADSTPSHPIASASGGGTSTSTEGSASNGRSASRTRQSVWLAGGDQPTHADFVLFGWYVFTRAAGQKTAREIWHAHKPIATWVQAMLEWSGELADDFV</sequence>
<evidence type="ECO:0000313" key="3">
    <source>
        <dbReference type="EMBL" id="KIS68999.1"/>
    </source>
</evidence>
<dbReference type="GeneID" id="23563580"/>
<keyword evidence="4" id="KW-1185">Reference proteome</keyword>
<dbReference type="OrthoDB" id="4951845at2759"/>
<dbReference type="Gene3D" id="1.20.1050.10">
    <property type="match status" value="1"/>
</dbReference>
<dbReference type="STRING" id="237631.A0A0D1DY15"/>
<organism evidence="3 4">
    <name type="scientific">Mycosarcoma maydis</name>
    <name type="common">Corn smut fungus</name>
    <name type="synonym">Ustilago maydis</name>
    <dbReference type="NCBI Taxonomy" id="5270"/>
    <lineage>
        <taxon>Eukaryota</taxon>
        <taxon>Fungi</taxon>
        <taxon>Dikarya</taxon>
        <taxon>Basidiomycota</taxon>
        <taxon>Ustilaginomycotina</taxon>
        <taxon>Ustilaginomycetes</taxon>
        <taxon>Ustilaginales</taxon>
        <taxon>Ustilaginaceae</taxon>
        <taxon>Mycosarcoma</taxon>
    </lineage>
</organism>
<dbReference type="InParanoid" id="A0A0D1DY15"/>
<dbReference type="InterPro" id="IPR004045">
    <property type="entry name" value="Glutathione_S-Trfase_N"/>
</dbReference>
<dbReference type="SUPFAM" id="SSF47616">
    <property type="entry name" value="GST C-terminal domain-like"/>
    <property type="match status" value="1"/>
</dbReference>
<dbReference type="VEuPathDB" id="FungiDB:UMAG_02978"/>
<dbReference type="eggNOG" id="ENOG502SFK9">
    <property type="taxonomic scope" value="Eukaryota"/>
</dbReference>
<dbReference type="InterPro" id="IPR036282">
    <property type="entry name" value="Glutathione-S-Trfase_C_sf"/>
</dbReference>
<evidence type="ECO:0000313" key="4">
    <source>
        <dbReference type="Proteomes" id="UP000000561"/>
    </source>
</evidence>
<feature type="domain" description="GST N-terminal" evidence="2">
    <location>
        <begin position="113"/>
        <end position="178"/>
    </location>
</feature>
<dbReference type="KEGG" id="uma:UMAG_02978"/>
<dbReference type="RefSeq" id="XP_011389370.1">
    <property type="nucleotide sequence ID" value="XM_011391068.1"/>
</dbReference>
<feature type="compositionally biased region" description="Polar residues" evidence="1">
    <location>
        <begin position="39"/>
        <end position="48"/>
    </location>
</feature>
<dbReference type="SUPFAM" id="SSF52833">
    <property type="entry name" value="Thioredoxin-like"/>
    <property type="match status" value="1"/>
</dbReference>
<dbReference type="Gene3D" id="3.40.30.10">
    <property type="entry name" value="Glutaredoxin"/>
    <property type="match status" value="1"/>
</dbReference>
<gene>
    <name evidence="3" type="ORF">UMAG_02978</name>
</gene>
<dbReference type="AlphaFoldDB" id="A0A0D1DY15"/>
<dbReference type="Proteomes" id="UP000000561">
    <property type="component" value="Chromosome 7"/>
</dbReference>
<reference evidence="3 4" key="1">
    <citation type="journal article" date="2006" name="Nature">
        <title>Insights from the genome of the biotrophic fungal plant pathogen Ustilago maydis.</title>
        <authorList>
            <person name="Kamper J."/>
            <person name="Kahmann R."/>
            <person name="Bolker M."/>
            <person name="Ma L.J."/>
            <person name="Brefort T."/>
            <person name="Saville B.J."/>
            <person name="Banuett F."/>
            <person name="Kronstad J.W."/>
            <person name="Gold S.E."/>
            <person name="Muller O."/>
            <person name="Perlin M.H."/>
            <person name="Wosten H.A."/>
            <person name="de Vries R."/>
            <person name="Ruiz-Herrera J."/>
            <person name="Reynaga-Pena C.G."/>
            <person name="Snetselaar K."/>
            <person name="McCann M."/>
            <person name="Perez-Martin J."/>
            <person name="Feldbrugge M."/>
            <person name="Basse C.W."/>
            <person name="Steinberg G."/>
            <person name="Ibeas J.I."/>
            <person name="Holloman W."/>
            <person name="Guzman P."/>
            <person name="Farman M."/>
            <person name="Stajich J.E."/>
            <person name="Sentandreu R."/>
            <person name="Gonzalez-Prieto J.M."/>
            <person name="Kennell J.C."/>
            <person name="Molina L."/>
            <person name="Schirawski J."/>
            <person name="Mendoza-Mendoza A."/>
            <person name="Greilinger D."/>
            <person name="Munch K."/>
            <person name="Rossel N."/>
            <person name="Scherer M."/>
            <person name="Vranes M."/>
            <person name="Ladendorf O."/>
            <person name="Vincon V."/>
            <person name="Fuchs U."/>
            <person name="Sandrock B."/>
            <person name="Meng S."/>
            <person name="Ho E.C."/>
            <person name="Cahill M.J."/>
            <person name="Boyce K.J."/>
            <person name="Klose J."/>
            <person name="Klosterman S.J."/>
            <person name="Deelstra H.J."/>
            <person name="Ortiz-Castellanos L."/>
            <person name="Li W."/>
            <person name="Sanchez-Alonso P."/>
            <person name="Schreier P.H."/>
            <person name="Hauser-Hahn I."/>
            <person name="Vaupel M."/>
            <person name="Koopmann E."/>
            <person name="Friedrich G."/>
            <person name="Voss H."/>
            <person name="Schluter T."/>
            <person name="Margolis J."/>
            <person name="Platt D."/>
            <person name="Swimmer C."/>
            <person name="Gnirke A."/>
            <person name="Chen F."/>
            <person name="Vysotskaia V."/>
            <person name="Mannhaupt G."/>
            <person name="Guldener U."/>
            <person name="Munsterkotter M."/>
            <person name="Haase D."/>
            <person name="Oesterheld M."/>
            <person name="Mewes H.W."/>
            <person name="Mauceli E.W."/>
            <person name="DeCaprio D."/>
            <person name="Wade C.M."/>
            <person name="Butler J."/>
            <person name="Young S."/>
            <person name="Jaffe D.B."/>
            <person name="Calvo S."/>
            <person name="Nusbaum C."/>
            <person name="Galagan J."/>
            <person name="Birren B.W."/>
        </authorList>
    </citation>
    <scope>NUCLEOTIDE SEQUENCE [LARGE SCALE GENOMIC DNA]</scope>
    <source>
        <strain evidence="4">DSM 14603 / FGSC 9021 / UM521</strain>
    </source>
</reference>
<name>A0A0D1DY15_MYCMD</name>
<evidence type="ECO:0000256" key="1">
    <source>
        <dbReference type="SAM" id="MobiDB-lite"/>
    </source>
</evidence>
<dbReference type="Pfam" id="PF13409">
    <property type="entry name" value="GST_N_2"/>
    <property type="match status" value="1"/>
</dbReference>
<feature type="region of interest" description="Disordered" evidence="1">
    <location>
        <begin position="277"/>
        <end position="307"/>
    </location>
</feature>
<proteinExistence type="predicted"/>
<accession>A0A0D1DY15</accession>
<dbReference type="EMBL" id="CM003146">
    <property type="protein sequence ID" value="KIS68999.1"/>
    <property type="molecule type" value="Genomic_DNA"/>
</dbReference>
<dbReference type="InterPro" id="IPR036249">
    <property type="entry name" value="Thioredoxin-like_sf"/>
</dbReference>
<dbReference type="OMA" id="HIVDSWN"/>
<protein>
    <recommendedName>
        <fullName evidence="2">GST N-terminal domain-containing protein</fullName>
    </recommendedName>
</protein>
<evidence type="ECO:0000259" key="2">
    <source>
        <dbReference type="Pfam" id="PF13409"/>
    </source>
</evidence>